<dbReference type="AlphaFoldDB" id="A0AAP7FR24"/>
<protein>
    <submittedName>
        <fullName evidence="2">Uncharacterized protein</fullName>
    </submittedName>
</protein>
<evidence type="ECO:0000313" key="2">
    <source>
        <dbReference type="EMBL" id="OAH56473.1"/>
    </source>
</evidence>
<organism evidence="2 3">
    <name type="scientific">Pseudomonas monteilii</name>
    <dbReference type="NCBI Taxonomy" id="76759"/>
    <lineage>
        <taxon>Bacteria</taxon>
        <taxon>Pseudomonadati</taxon>
        <taxon>Pseudomonadota</taxon>
        <taxon>Gammaproteobacteria</taxon>
        <taxon>Pseudomonadales</taxon>
        <taxon>Pseudomonadaceae</taxon>
        <taxon>Pseudomonas</taxon>
    </lineage>
</organism>
<evidence type="ECO:0000256" key="1">
    <source>
        <dbReference type="SAM" id="Phobius"/>
    </source>
</evidence>
<name>A0AAP7FR24_9PSED</name>
<sequence length="107" mass="11636">MAKLIGGALGLASLLYYLLGMLNSWQDLSFGAKVVFLFVPSIFLTIAILAVTAIAGILAQRLYHRVSGTQIKNEYDFLESKVATGLIMPVWLAIGLGLYNIIENIFG</sequence>
<evidence type="ECO:0000313" key="3">
    <source>
        <dbReference type="Proteomes" id="UP000077242"/>
    </source>
</evidence>
<gene>
    <name evidence="2" type="ORF">AYJ70_08980</name>
</gene>
<dbReference type="EMBL" id="LSTU01000010">
    <property type="protein sequence ID" value="OAH56473.1"/>
    <property type="molecule type" value="Genomic_DNA"/>
</dbReference>
<accession>A0AAP7FR24</accession>
<comment type="caution">
    <text evidence="2">The sequence shown here is derived from an EMBL/GenBank/DDBJ whole genome shotgun (WGS) entry which is preliminary data.</text>
</comment>
<keyword evidence="1" id="KW-0472">Membrane</keyword>
<keyword evidence="1" id="KW-0812">Transmembrane</keyword>
<keyword evidence="1" id="KW-1133">Transmembrane helix</keyword>
<proteinExistence type="predicted"/>
<reference evidence="3" key="1">
    <citation type="submission" date="2016-02" db="EMBL/GenBank/DDBJ databases">
        <title>Dietzia cinnamea strain CD11_5 genome sequencing and assembly.</title>
        <authorList>
            <person name="Kaur G."/>
            <person name="Nair G.R."/>
            <person name="Mayilraj S."/>
        </authorList>
    </citation>
    <scope>NUCLEOTIDE SEQUENCE [LARGE SCALE GENOMIC DNA]</scope>
    <source>
        <strain evidence="3">CD10_2</strain>
    </source>
</reference>
<feature type="transmembrane region" description="Helical" evidence="1">
    <location>
        <begin position="36"/>
        <end position="59"/>
    </location>
</feature>
<dbReference type="Proteomes" id="UP000077242">
    <property type="component" value="Unassembled WGS sequence"/>
</dbReference>
<feature type="transmembrane region" description="Helical" evidence="1">
    <location>
        <begin position="80"/>
        <end position="102"/>
    </location>
</feature>
<dbReference type="RefSeq" id="WP_063977252.1">
    <property type="nucleotide sequence ID" value="NZ_AP022473.1"/>
</dbReference>